<dbReference type="Pfam" id="PF00153">
    <property type="entry name" value="Mito_carr"/>
    <property type="match status" value="4"/>
</dbReference>
<feature type="repeat" description="Solcar" evidence="9">
    <location>
        <begin position="264"/>
        <end position="411"/>
    </location>
</feature>
<evidence type="ECO:0000256" key="2">
    <source>
        <dbReference type="ARBA" id="ARBA00006375"/>
    </source>
</evidence>
<dbReference type="SUPFAM" id="SSF103506">
    <property type="entry name" value="Mitochondrial carrier"/>
    <property type="match status" value="1"/>
</dbReference>
<sequence>MSWVANLLNPAQATRTSFAPCNNRQPPVFSNVQDYEDGSNSTLRAPRVDEYAQSMEEEVEEYARHPYWQCMLAGGIGGTSGDLLMHSIDTVKTRQQGDPHIPPKYGSLSSTYVKIFRQEGFQRGLYSGVVPALLGSFPGTIIFFGAYEYSKRHMLDAGVNPSLAYLAGGFIADFAASFVYVPSEVLKTRLQLQGRYNNPFFNSGYNYRGTIDAARTIVRQEGVSALFHGYNATIFRDLPFSALQFAFYEQERNWAKRWKGSKDIGIGLEIATAASAGGLAGVMTCPLDVVKTRIQTQINPPETGIPTDGVTKLQPQPATISRMEKAGSPRLAQNPWVQASSKRPISTSSPNTSIPKPDAVKLDDSSVMTGLKRIYETEGMMGLFRGVGPRAVWTSVVSGTMLVCYQALLKRMESSPWLNDGGSSVA</sequence>
<dbReference type="GO" id="GO:0016020">
    <property type="term" value="C:membrane"/>
    <property type="evidence" value="ECO:0007669"/>
    <property type="project" value="UniProtKB-SubCell"/>
</dbReference>
<proteinExistence type="inferred from homology"/>
<evidence type="ECO:0000256" key="3">
    <source>
        <dbReference type="ARBA" id="ARBA00022448"/>
    </source>
</evidence>
<keyword evidence="6" id="KW-0999">Mitochondrion inner membrane</keyword>
<evidence type="ECO:0000256" key="11">
    <source>
        <dbReference type="SAM" id="MobiDB-lite"/>
    </source>
</evidence>
<protein>
    <recommendedName>
        <fullName evidence="15">Mitochondrial carrier protein</fullName>
    </recommendedName>
</protein>
<keyword evidence="7 12" id="KW-1133">Transmembrane helix</keyword>
<evidence type="ECO:0000256" key="9">
    <source>
        <dbReference type="PROSITE-ProRule" id="PRU00282"/>
    </source>
</evidence>
<keyword evidence="5" id="KW-0677">Repeat</keyword>
<evidence type="ECO:0000256" key="12">
    <source>
        <dbReference type="SAM" id="Phobius"/>
    </source>
</evidence>
<dbReference type="Proteomes" id="UP000664534">
    <property type="component" value="Unassembled WGS sequence"/>
</dbReference>
<evidence type="ECO:0000313" key="14">
    <source>
        <dbReference type="Proteomes" id="UP000664534"/>
    </source>
</evidence>
<comment type="caution">
    <text evidence="13">The sequence shown here is derived from an EMBL/GenBank/DDBJ whole genome shotgun (WGS) entry which is preliminary data.</text>
</comment>
<evidence type="ECO:0000256" key="8">
    <source>
        <dbReference type="ARBA" id="ARBA00023136"/>
    </source>
</evidence>
<evidence type="ECO:0008006" key="15">
    <source>
        <dbReference type="Google" id="ProtNLM"/>
    </source>
</evidence>
<dbReference type="AlphaFoldDB" id="A0A8H3G4V2"/>
<feature type="repeat" description="Solcar" evidence="9">
    <location>
        <begin position="65"/>
        <end position="153"/>
    </location>
</feature>
<feature type="repeat" description="Solcar" evidence="9">
    <location>
        <begin position="160"/>
        <end position="254"/>
    </location>
</feature>
<dbReference type="OrthoDB" id="415315at2759"/>
<keyword evidence="3 10" id="KW-0813">Transport</keyword>
<name>A0A8H3G4V2_9LECA</name>
<feature type="transmembrane region" description="Helical" evidence="12">
    <location>
        <begin position="124"/>
        <end position="147"/>
    </location>
</feature>
<keyword evidence="8 9" id="KW-0472">Membrane</keyword>
<comment type="subcellular location">
    <subcellularLocation>
        <location evidence="1">Membrane</location>
        <topology evidence="1">Multi-pass membrane protein</topology>
    </subcellularLocation>
</comment>
<feature type="compositionally biased region" description="Low complexity" evidence="11">
    <location>
        <begin position="344"/>
        <end position="357"/>
    </location>
</feature>
<organism evidence="13 14">
    <name type="scientific">Imshaugia aleurites</name>
    <dbReference type="NCBI Taxonomy" id="172621"/>
    <lineage>
        <taxon>Eukaryota</taxon>
        <taxon>Fungi</taxon>
        <taxon>Dikarya</taxon>
        <taxon>Ascomycota</taxon>
        <taxon>Pezizomycotina</taxon>
        <taxon>Lecanoromycetes</taxon>
        <taxon>OSLEUM clade</taxon>
        <taxon>Lecanoromycetidae</taxon>
        <taxon>Lecanorales</taxon>
        <taxon>Lecanorineae</taxon>
        <taxon>Parmeliaceae</taxon>
        <taxon>Imshaugia</taxon>
    </lineage>
</organism>
<feature type="region of interest" description="Disordered" evidence="11">
    <location>
        <begin position="325"/>
        <end position="361"/>
    </location>
</feature>
<comment type="similarity">
    <text evidence="2 10">Belongs to the mitochondrial carrier (TC 2.A.29) family.</text>
</comment>
<keyword evidence="6" id="KW-0496">Mitochondrion</keyword>
<evidence type="ECO:0000313" key="13">
    <source>
        <dbReference type="EMBL" id="CAF9936211.1"/>
    </source>
</evidence>
<dbReference type="FunFam" id="1.50.40.10:FF:000095">
    <property type="entry name" value="Mitochondrial carrier protein"/>
    <property type="match status" value="1"/>
</dbReference>
<feature type="transmembrane region" description="Helical" evidence="12">
    <location>
        <begin position="162"/>
        <end position="181"/>
    </location>
</feature>
<reference evidence="13" key="1">
    <citation type="submission" date="2021-03" db="EMBL/GenBank/DDBJ databases">
        <authorList>
            <person name="Tagirdzhanova G."/>
        </authorList>
    </citation>
    <scope>NUCLEOTIDE SEQUENCE</scope>
</reference>
<evidence type="ECO:0000256" key="4">
    <source>
        <dbReference type="ARBA" id="ARBA00022692"/>
    </source>
</evidence>
<dbReference type="InterPro" id="IPR023395">
    <property type="entry name" value="MCP_dom_sf"/>
</dbReference>
<gene>
    <name evidence="13" type="ORF">IMSHALPRED_010499</name>
</gene>
<dbReference type="EMBL" id="CAJPDT010000089">
    <property type="protein sequence ID" value="CAF9936211.1"/>
    <property type="molecule type" value="Genomic_DNA"/>
</dbReference>
<evidence type="ECO:0000256" key="1">
    <source>
        <dbReference type="ARBA" id="ARBA00004141"/>
    </source>
</evidence>
<dbReference type="PANTHER" id="PTHR45667">
    <property type="entry name" value="S-ADENOSYLMETHIONINE MITOCHONDRIAL CARRIER PROTEIN"/>
    <property type="match status" value="1"/>
</dbReference>
<evidence type="ECO:0000256" key="5">
    <source>
        <dbReference type="ARBA" id="ARBA00022737"/>
    </source>
</evidence>
<evidence type="ECO:0000256" key="6">
    <source>
        <dbReference type="ARBA" id="ARBA00022792"/>
    </source>
</evidence>
<evidence type="ECO:0000256" key="7">
    <source>
        <dbReference type="ARBA" id="ARBA00022989"/>
    </source>
</evidence>
<accession>A0A8H3G4V2</accession>
<dbReference type="PROSITE" id="PS50920">
    <property type="entry name" value="SOLCAR"/>
    <property type="match status" value="3"/>
</dbReference>
<evidence type="ECO:0000256" key="10">
    <source>
        <dbReference type="RuleBase" id="RU000488"/>
    </source>
</evidence>
<dbReference type="Gene3D" id="1.50.40.10">
    <property type="entry name" value="Mitochondrial carrier domain"/>
    <property type="match status" value="2"/>
</dbReference>
<keyword evidence="4 9" id="KW-0812">Transmembrane</keyword>
<keyword evidence="14" id="KW-1185">Reference proteome</keyword>
<dbReference type="InterPro" id="IPR018108">
    <property type="entry name" value="MCP_transmembrane"/>
</dbReference>